<protein>
    <recommendedName>
        <fullName evidence="2">PPM-type phosphatase domain-containing protein</fullName>
    </recommendedName>
</protein>
<dbReference type="Proteomes" id="UP000245609">
    <property type="component" value="Unassembled WGS sequence"/>
</dbReference>
<dbReference type="Gene3D" id="3.60.40.10">
    <property type="entry name" value="PPM-type phosphatase domain"/>
    <property type="match status" value="1"/>
</dbReference>
<dbReference type="STRING" id="133381.A0A2T9ZB46"/>
<comment type="caution">
    <text evidence="3">The sequence shown here is derived from an EMBL/GenBank/DDBJ whole genome shotgun (WGS) entry which is preliminary data.</text>
</comment>
<evidence type="ECO:0000313" key="3">
    <source>
        <dbReference type="EMBL" id="PVV01826.1"/>
    </source>
</evidence>
<dbReference type="PANTHER" id="PTHR13832:SF589">
    <property type="entry name" value="[PYRUVATE DEHYDROGENASE [ACETYL-TRANSFERRING]]-PHOSPHATASE 2, MITOCHONDRIAL"/>
    <property type="match status" value="1"/>
</dbReference>
<gene>
    <name evidence="3" type="ORF">BB560_003742</name>
</gene>
<reference evidence="3 4" key="1">
    <citation type="journal article" date="2018" name="MBio">
        <title>Comparative Genomics Reveals the Core Gene Toolbox for the Fungus-Insect Symbiosis.</title>
        <authorList>
            <person name="Wang Y."/>
            <person name="Stata M."/>
            <person name="Wang W."/>
            <person name="Stajich J.E."/>
            <person name="White M.M."/>
            <person name="Moncalvo J.M."/>
        </authorList>
    </citation>
    <scope>NUCLEOTIDE SEQUENCE [LARGE SCALE GENOMIC DNA]</scope>
    <source>
        <strain evidence="3 4">SC-DP-2</strain>
    </source>
</reference>
<dbReference type="EMBL" id="MBFS01000770">
    <property type="protein sequence ID" value="PVV01826.1"/>
    <property type="molecule type" value="Genomic_DNA"/>
</dbReference>
<organism evidence="3 4">
    <name type="scientific">Smittium megazygosporum</name>
    <dbReference type="NCBI Taxonomy" id="133381"/>
    <lineage>
        <taxon>Eukaryota</taxon>
        <taxon>Fungi</taxon>
        <taxon>Fungi incertae sedis</taxon>
        <taxon>Zoopagomycota</taxon>
        <taxon>Kickxellomycotina</taxon>
        <taxon>Harpellomycetes</taxon>
        <taxon>Harpellales</taxon>
        <taxon>Legeriomycetaceae</taxon>
        <taxon>Smittium</taxon>
    </lineage>
</organism>
<dbReference type="AlphaFoldDB" id="A0A2T9ZB46"/>
<evidence type="ECO:0000259" key="2">
    <source>
        <dbReference type="PROSITE" id="PS51746"/>
    </source>
</evidence>
<dbReference type="GO" id="GO:0004722">
    <property type="term" value="F:protein serine/threonine phosphatase activity"/>
    <property type="evidence" value="ECO:0007669"/>
    <property type="project" value="InterPro"/>
</dbReference>
<dbReference type="CDD" id="cd00143">
    <property type="entry name" value="PP2Cc"/>
    <property type="match status" value="1"/>
</dbReference>
<keyword evidence="4" id="KW-1185">Reference proteome</keyword>
<dbReference type="InterPro" id="IPR001932">
    <property type="entry name" value="PPM-type_phosphatase-like_dom"/>
</dbReference>
<accession>A0A2T9ZB46</accession>
<dbReference type="InterPro" id="IPR036457">
    <property type="entry name" value="PPM-type-like_dom_sf"/>
</dbReference>
<dbReference type="PANTHER" id="PTHR13832">
    <property type="entry name" value="PROTEIN PHOSPHATASE 2C"/>
    <property type="match status" value="1"/>
</dbReference>
<feature type="domain" description="PPM-type phosphatase" evidence="2">
    <location>
        <begin position="116"/>
        <end position="428"/>
    </location>
</feature>
<feature type="region of interest" description="Disordered" evidence="1">
    <location>
        <begin position="562"/>
        <end position="594"/>
    </location>
</feature>
<dbReference type="InterPro" id="IPR015655">
    <property type="entry name" value="PP2C"/>
</dbReference>
<evidence type="ECO:0000313" key="4">
    <source>
        <dbReference type="Proteomes" id="UP000245609"/>
    </source>
</evidence>
<feature type="compositionally biased region" description="Polar residues" evidence="1">
    <location>
        <begin position="563"/>
        <end position="582"/>
    </location>
</feature>
<name>A0A2T9ZB46_9FUNG</name>
<proteinExistence type="predicted"/>
<sequence>MNKHLFLIQHASKRLWSVSARVHSSKSLSTSCIHTRSLINNSPIHPQNPSRLQYNAPLKSLIRSASISSKTSKLASTEHVEPVPNFMQKPVLEYPQYVTYTEEGTIRVDIRKFPQTIGTATARGTRGYNQDRISFRPLRIPSMVFDKKDTTSAQVIGFSVFDGHGGENCSQYLQDHLLSQIELISHTELFQIVNSYRSLGEPWRDYTPQALAYMLRTFENERRLQNRLTLRERLTLAYLKTDLMICKNDWSLKQGSTACTILMWDPEGLPFWSKDSNVHIMVANCGDSRAILCDTVDGGIAHPLSNDHRPSLLSERQRLEKYGTMFTIDSYGEERVMSMVANTRAFGDWSLKSFGIVAEPELNSLTISGSEAAFFVIVCDGITDVMTDQEIVDVVKGSKSAKHASEKLVSTAEQLNASDNISAVVVRLPGWENRNLKDITREFRLERIKNNESMKSQRESFFSFINSSPVSLSTEQSKSIRLVSSKPLIQSIFFNSAKHFAISPSKKLRIAEIQARLNSLRVQLTMCTEVEDLDFGDGITDYGDILPVNEVIRLTLNVLGKSTPESNKTSPESNKASSTSAMGTLLPPSQQNSSLLDFSDSPIVFRSRPKNSFLDIELSLEEVSRAWKLLGLSEVKLQ</sequence>
<feature type="compositionally biased region" description="Low complexity" evidence="1">
    <location>
        <begin position="585"/>
        <end position="594"/>
    </location>
</feature>
<dbReference type="Pfam" id="PF00481">
    <property type="entry name" value="PP2C"/>
    <property type="match status" value="1"/>
</dbReference>
<dbReference type="OrthoDB" id="416093at2759"/>
<dbReference type="PROSITE" id="PS51746">
    <property type="entry name" value="PPM_2"/>
    <property type="match status" value="1"/>
</dbReference>
<dbReference type="SUPFAM" id="SSF81606">
    <property type="entry name" value="PP2C-like"/>
    <property type="match status" value="1"/>
</dbReference>
<dbReference type="SMART" id="SM00332">
    <property type="entry name" value="PP2Cc"/>
    <property type="match status" value="1"/>
</dbReference>
<evidence type="ECO:0000256" key="1">
    <source>
        <dbReference type="SAM" id="MobiDB-lite"/>
    </source>
</evidence>